<organism evidence="1 2">
    <name type="scientific">Musa troglodytarum</name>
    <name type="common">fe'i banana</name>
    <dbReference type="NCBI Taxonomy" id="320322"/>
    <lineage>
        <taxon>Eukaryota</taxon>
        <taxon>Viridiplantae</taxon>
        <taxon>Streptophyta</taxon>
        <taxon>Embryophyta</taxon>
        <taxon>Tracheophyta</taxon>
        <taxon>Spermatophyta</taxon>
        <taxon>Magnoliopsida</taxon>
        <taxon>Liliopsida</taxon>
        <taxon>Zingiberales</taxon>
        <taxon>Musaceae</taxon>
        <taxon>Musa</taxon>
    </lineage>
</organism>
<gene>
    <name evidence="1" type="ORF">MUK42_35668</name>
</gene>
<dbReference type="Proteomes" id="UP001055439">
    <property type="component" value="Chromosome 6"/>
</dbReference>
<dbReference type="AlphaFoldDB" id="A0A9E7KAP7"/>
<name>A0A9E7KAP7_9LILI</name>
<accession>A0A9E7KAP7</accession>
<protein>
    <submittedName>
        <fullName evidence="1">Uncharacterized protein</fullName>
    </submittedName>
</protein>
<evidence type="ECO:0000313" key="1">
    <source>
        <dbReference type="EMBL" id="URE10672.1"/>
    </source>
</evidence>
<proteinExistence type="predicted"/>
<keyword evidence="2" id="KW-1185">Reference proteome</keyword>
<dbReference type="OrthoDB" id="10446696at2759"/>
<dbReference type="EMBL" id="CP097508">
    <property type="protein sequence ID" value="URE10672.1"/>
    <property type="molecule type" value="Genomic_DNA"/>
</dbReference>
<sequence>MIVMNFFCRSTITGISLRQSLLLEEGCFSFSEIKSIQSRDNIVFCLSRNQIEMAASTRKVFVASVRAHTRNQKAAKSTSFPLPQDDVYTECPFLLEDLLCPCPWGRPWDVWGRARAAAELPRSSIAELSHLKLVHSNDGGGAFYYDAIHTNILQRRSSINMFSVCRWCM</sequence>
<reference evidence="1" key="1">
    <citation type="submission" date="2022-05" db="EMBL/GenBank/DDBJ databases">
        <title>The Musa troglodytarum L. genome provides insights into the mechanism of non-climacteric behaviour and enrichment of carotenoids.</title>
        <authorList>
            <person name="Wang J."/>
        </authorList>
    </citation>
    <scope>NUCLEOTIDE SEQUENCE</scope>
    <source>
        <tissue evidence="1">Leaf</tissue>
    </source>
</reference>
<evidence type="ECO:0000313" key="2">
    <source>
        <dbReference type="Proteomes" id="UP001055439"/>
    </source>
</evidence>